<dbReference type="RefSeq" id="WP_110373998.1">
    <property type="nucleotide sequence ID" value="NZ_CAKNFM010000006.1"/>
</dbReference>
<organism evidence="1 2">
    <name type="scientific">Chelatococcus asaccharovorans</name>
    <dbReference type="NCBI Taxonomy" id="28210"/>
    <lineage>
        <taxon>Bacteria</taxon>
        <taxon>Pseudomonadati</taxon>
        <taxon>Pseudomonadota</taxon>
        <taxon>Alphaproteobacteria</taxon>
        <taxon>Hyphomicrobiales</taxon>
        <taxon>Chelatococcaceae</taxon>
        <taxon>Chelatococcus</taxon>
    </lineage>
</organism>
<dbReference type="OrthoDB" id="8451722at2"/>
<evidence type="ECO:0000313" key="1">
    <source>
        <dbReference type="EMBL" id="PXW61700.1"/>
    </source>
</evidence>
<name>A0A2V3UNJ4_9HYPH</name>
<dbReference type="Proteomes" id="UP000248021">
    <property type="component" value="Unassembled WGS sequence"/>
</dbReference>
<gene>
    <name evidence="1" type="ORF">C7450_103218</name>
</gene>
<dbReference type="EMBL" id="QJJK01000003">
    <property type="protein sequence ID" value="PXW61700.1"/>
    <property type="molecule type" value="Genomic_DNA"/>
</dbReference>
<evidence type="ECO:0000313" key="2">
    <source>
        <dbReference type="Proteomes" id="UP000248021"/>
    </source>
</evidence>
<reference evidence="1 2" key="1">
    <citation type="submission" date="2018-05" db="EMBL/GenBank/DDBJ databases">
        <title>Genomic Encyclopedia of Type Strains, Phase IV (KMG-IV): sequencing the most valuable type-strain genomes for metagenomic binning, comparative biology and taxonomic classification.</title>
        <authorList>
            <person name="Goeker M."/>
        </authorList>
    </citation>
    <scope>NUCLEOTIDE SEQUENCE [LARGE SCALE GENOMIC DNA]</scope>
    <source>
        <strain evidence="1 2">DSM 6462</strain>
    </source>
</reference>
<sequence>MHAELNKPARLQYWSANREASERDAIDFETLDDAVAFAMTQKPGNKDIAWVRTESGETLTPEKLAALWEITRMRQ</sequence>
<dbReference type="AlphaFoldDB" id="A0A2V3UNJ4"/>
<protein>
    <submittedName>
        <fullName evidence="1">Uncharacterized protein</fullName>
    </submittedName>
</protein>
<comment type="caution">
    <text evidence="1">The sequence shown here is derived from an EMBL/GenBank/DDBJ whole genome shotgun (WGS) entry which is preliminary data.</text>
</comment>
<accession>A0A2V3UNJ4</accession>
<keyword evidence="2" id="KW-1185">Reference proteome</keyword>
<proteinExistence type="predicted"/>